<feature type="signal peptide" evidence="4">
    <location>
        <begin position="1"/>
        <end position="20"/>
    </location>
</feature>
<name>A0A3E2WQH9_9FIRM</name>
<dbReference type="RefSeq" id="WP_025654914.1">
    <property type="nucleotide sequence ID" value="NZ_QVIA01000016.1"/>
</dbReference>
<dbReference type="AlphaFoldDB" id="A0A3E2WQH9"/>
<dbReference type="Proteomes" id="UP000261111">
    <property type="component" value="Unassembled WGS sequence"/>
</dbReference>
<dbReference type="SUPFAM" id="SSF53850">
    <property type="entry name" value="Periplasmic binding protein-like II"/>
    <property type="match status" value="1"/>
</dbReference>
<gene>
    <name evidence="5" type="ORF">DWX41_14580</name>
</gene>
<reference evidence="5 6" key="1">
    <citation type="submission" date="2018-08" db="EMBL/GenBank/DDBJ databases">
        <title>A genome reference for cultivated species of the human gut microbiota.</title>
        <authorList>
            <person name="Zou Y."/>
            <person name="Xue W."/>
            <person name="Luo G."/>
        </authorList>
    </citation>
    <scope>NUCLEOTIDE SEQUENCE [LARGE SCALE GENOMIC DNA]</scope>
    <source>
        <strain evidence="5 6">AF19-21</strain>
    </source>
</reference>
<dbReference type="PANTHER" id="PTHR43649">
    <property type="entry name" value="ARABINOSE-BINDING PROTEIN-RELATED"/>
    <property type="match status" value="1"/>
</dbReference>
<evidence type="ECO:0000313" key="6">
    <source>
        <dbReference type="Proteomes" id="UP000261111"/>
    </source>
</evidence>
<sequence length="419" mass="46285">MKLKKLCSLLMGTVMLASLALTGCGGKEDGAGDKAEKNNDTVDKIVIFQSKVDIIDQLEALSEDYKEETGVEVEVWEAPGDDYYQQLKSKLANNQGPTLMSFVPGTESEQMKNYLTDLSDLSFTDKIAEGMADVIDGKTVGIPYTVEGFGVVYNKDLMDAAALKTTDDFINMLKEQKEAGINGFALSQESYFIIGHILNTPFSLQDDPKAFMQDVIDGKINLKDVPEFQEFAKLYDAVRTYCKNPLESSYDQQCGDFATGKSASIHQGNWAYSMFADYDMDFDMGMAPLPLGGNDKLAVSVPSAWYVNSQVSEAEQQAGKDFLEWLYTSETGKNYLMNEFDFIPVVEGMTNDDLNVLSQELADYTESGKTISWALNYYPAGIVDVYLVPIAEGFFTTDMSTDEFLDELTKAFVQAGAGN</sequence>
<proteinExistence type="inferred from homology"/>
<dbReference type="EMBL" id="QVIA01000016">
    <property type="protein sequence ID" value="RGC29505.1"/>
    <property type="molecule type" value="Genomic_DNA"/>
</dbReference>
<organism evidence="5 6">
    <name type="scientific">Hungatella hathewayi</name>
    <dbReference type="NCBI Taxonomy" id="154046"/>
    <lineage>
        <taxon>Bacteria</taxon>
        <taxon>Bacillati</taxon>
        <taxon>Bacillota</taxon>
        <taxon>Clostridia</taxon>
        <taxon>Lachnospirales</taxon>
        <taxon>Lachnospiraceae</taxon>
        <taxon>Hungatella</taxon>
    </lineage>
</organism>
<evidence type="ECO:0000256" key="4">
    <source>
        <dbReference type="SAM" id="SignalP"/>
    </source>
</evidence>
<keyword evidence="3 4" id="KW-0732">Signal</keyword>
<evidence type="ECO:0000256" key="2">
    <source>
        <dbReference type="ARBA" id="ARBA00022448"/>
    </source>
</evidence>
<accession>A0A3E2WQH9</accession>
<evidence type="ECO:0000256" key="1">
    <source>
        <dbReference type="ARBA" id="ARBA00008520"/>
    </source>
</evidence>
<evidence type="ECO:0000256" key="3">
    <source>
        <dbReference type="ARBA" id="ARBA00022729"/>
    </source>
</evidence>
<dbReference type="PANTHER" id="PTHR43649:SF34">
    <property type="entry name" value="ABC TRANSPORTER PERIPLASMIC-BINDING PROTEIN YCJN-RELATED"/>
    <property type="match status" value="1"/>
</dbReference>
<dbReference type="Pfam" id="PF13416">
    <property type="entry name" value="SBP_bac_8"/>
    <property type="match status" value="1"/>
</dbReference>
<protein>
    <submittedName>
        <fullName evidence="5">ABC transporter substrate-binding protein</fullName>
    </submittedName>
</protein>
<dbReference type="InterPro" id="IPR006059">
    <property type="entry name" value="SBP"/>
</dbReference>
<comment type="caution">
    <text evidence="5">The sequence shown here is derived from an EMBL/GenBank/DDBJ whole genome shotgun (WGS) entry which is preliminary data.</text>
</comment>
<dbReference type="Gene3D" id="3.40.190.10">
    <property type="entry name" value="Periplasmic binding protein-like II"/>
    <property type="match status" value="2"/>
</dbReference>
<feature type="chain" id="PRO_5039004390" evidence="4">
    <location>
        <begin position="21"/>
        <end position="419"/>
    </location>
</feature>
<dbReference type="PROSITE" id="PS51257">
    <property type="entry name" value="PROKAR_LIPOPROTEIN"/>
    <property type="match status" value="1"/>
</dbReference>
<dbReference type="GeneID" id="93332883"/>
<dbReference type="InterPro" id="IPR050490">
    <property type="entry name" value="Bact_solute-bd_prot1"/>
</dbReference>
<keyword evidence="2" id="KW-0813">Transport</keyword>
<comment type="similarity">
    <text evidence="1">Belongs to the bacterial solute-binding protein 1 family.</text>
</comment>
<evidence type="ECO:0000313" key="5">
    <source>
        <dbReference type="EMBL" id="RGC29505.1"/>
    </source>
</evidence>